<proteinExistence type="predicted"/>
<evidence type="ECO:0000256" key="1">
    <source>
        <dbReference type="SAM" id="Phobius"/>
    </source>
</evidence>
<evidence type="ECO:0000313" key="3">
    <source>
        <dbReference type="Proteomes" id="UP001458880"/>
    </source>
</evidence>
<feature type="transmembrane region" description="Helical" evidence="1">
    <location>
        <begin position="99"/>
        <end position="120"/>
    </location>
</feature>
<keyword evidence="1" id="KW-1133">Transmembrane helix</keyword>
<dbReference type="EMBL" id="JASPKY010000068">
    <property type="protein sequence ID" value="KAK9743565.1"/>
    <property type="molecule type" value="Genomic_DNA"/>
</dbReference>
<name>A0AAW1MCN4_POPJA</name>
<feature type="transmembrane region" description="Helical" evidence="1">
    <location>
        <begin position="125"/>
        <end position="144"/>
    </location>
</feature>
<dbReference type="AlphaFoldDB" id="A0AAW1MCN4"/>
<reference evidence="2 3" key="1">
    <citation type="journal article" date="2024" name="BMC Genomics">
        <title>De novo assembly and annotation of Popillia japonica's genome with initial clues to its potential as an invasive pest.</title>
        <authorList>
            <person name="Cucini C."/>
            <person name="Boschi S."/>
            <person name="Funari R."/>
            <person name="Cardaioli E."/>
            <person name="Iannotti N."/>
            <person name="Marturano G."/>
            <person name="Paoli F."/>
            <person name="Bruttini M."/>
            <person name="Carapelli A."/>
            <person name="Frati F."/>
            <person name="Nardi F."/>
        </authorList>
    </citation>
    <scope>NUCLEOTIDE SEQUENCE [LARGE SCALE GENOMIC DNA]</scope>
    <source>
        <strain evidence="2">DMR45628</strain>
    </source>
</reference>
<organism evidence="2 3">
    <name type="scientific">Popillia japonica</name>
    <name type="common">Japanese beetle</name>
    <dbReference type="NCBI Taxonomy" id="7064"/>
    <lineage>
        <taxon>Eukaryota</taxon>
        <taxon>Metazoa</taxon>
        <taxon>Ecdysozoa</taxon>
        <taxon>Arthropoda</taxon>
        <taxon>Hexapoda</taxon>
        <taxon>Insecta</taxon>
        <taxon>Pterygota</taxon>
        <taxon>Neoptera</taxon>
        <taxon>Endopterygota</taxon>
        <taxon>Coleoptera</taxon>
        <taxon>Polyphaga</taxon>
        <taxon>Scarabaeiformia</taxon>
        <taxon>Scarabaeidae</taxon>
        <taxon>Rutelinae</taxon>
        <taxon>Popillia</taxon>
    </lineage>
</organism>
<feature type="transmembrane region" description="Helical" evidence="1">
    <location>
        <begin position="150"/>
        <end position="175"/>
    </location>
</feature>
<keyword evidence="1" id="KW-0812">Transmembrane</keyword>
<evidence type="ECO:0000313" key="2">
    <source>
        <dbReference type="EMBL" id="KAK9743565.1"/>
    </source>
</evidence>
<gene>
    <name evidence="2" type="ORF">QE152_g8564</name>
</gene>
<keyword evidence="1" id="KW-0472">Membrane</keyword>
<keyword evidence="3" id="KW-1185">Reference proteome</keyword>
<comment type="caution">
    <text evidence="2">The sequence shown here is derived from an EMBL/GenBank/DDBJ whole genome shotgun (WGS) entry which is preliminary data.</text>
</comment>
<sequence>MDLYVPSPRKVYPILRYLCIEKYIRRSSQTNMDLYVPSPRKMSPSLLSLNRKATSILSRIDFLFCILSKMDNALFLLEKAMISNHTRQKQLQLEPPHGIAYTIVCTLGIMANMLLVCVILKLKIVLNYMSLWTINHTWFFILLYKGFDALFLSALLNLSLGVASSVCTLGLIYYLDKNFKMFFNDMYGCGHKHVLNSYSFTELQESSTSNSLSRIISN</sequence>
<protein>
    <submittedName>
        <fullName evidence="2">Uncharacterized protein</fullName>
    </submittedName>
</protein>
<dbReference type="Proteomes" id="UP001458880">
    <property type="component" value="Unassembled WGS sequence"/>
</dbReference>
<accession>A0AAW1MCN4</accession>